<comment type="function">
    <text evidence="13">The heterodimer acts as both an ATP-dependent DNA helicase and an ATP-dependent, dual-direction single-stranded exonuclease. Recognizes the chi site generating a DNA molecule suitable for the initiation of homologous recombination. The AddA nuclease domain is required for chi fragment generation; this subunit has the helicase and 3' -&gt; 5' nuclease activities.</text>
</comment>
<dbReference type="EC" id="3.1.-.-" evidence="13"/>
<feature type="binding site" evidence="14">
    <location>
        <begin position="23"/>
        <end position="30"/>
    </location>
    <ligand>
        <name>ATP</name>
        <dbReference type="ChEBI" id="CHEBI:30616"/>
    </ligand>
</feature>
<protein>
    <recommendedName>
        <fullName evidence="13">ATP-dependent helicase/nuclease subunit A</fullName>
        <ecNumber evidence="13">3.1.-.-</ecNumber>
        <ecNumber evidence="13">5.6.2.4</ecNumber>
    </recommendedName>
    <alternativeName>
        <fullName evidence="13">ATP-dependent helicase/nuclease AddA</fullName>
    </alternativeName>
    <alternativeName>
        <fullName evidence="13">DNA 3'-5' helicase AddA</fullName>
    </alternativeName>
</protein>
<dbReference type="Gene3D" id="1.10.274.50">
    <property type="match status" value="1"/>
</dbReference>
<dbReference type="EC" id="5.6.2.4" evidence="13"/>
<dbReference type="GO" id="GO:0005829">
    <property type="term" value="C:cytosol"/>
    <property type="evidence" value="ECO:0007669"/>
    <property type="project" value="TreeGrafter"/>
</dbReference>
<keyword evidence="9 13" id="KW-0234">DNA repair</keyword>
<evidence type="ECO:0000256" key="13">
    <source>
        <dbReference type="HAMAP-Rule" id="MF_01451"/>
    </source>
</evidence>
<evidence type="ECO:0000256" key="3">
    <source>
        <dbReference type="ARBA" id="ARBA00022763"/>
    </source>
</evidence>
<dbReference type="RefSeq" id="WP_257532310.1">
    <property type="nucleotide sequence ID" value="NZ_JANKAS010000012.1"/>
</dbReference>
<evidence type="ECO:0000256" key="11">
    <source>
        <dbReference type="ARBA" id="ARBA00034617"/>
    </source>
</evidence>
<keyword evidence="7 13" id="KW-0067">ATP-binding</keyword>
<comment type="catalytic activity">
    <reaction evidence="11 13">
        <text>Couples ATP hydrolysis with the unwinding of duplex DNA by translocating in the 3'-5' direction.</text>
        <dbReference type="EC" id="5.6.2.4"/>
    </reaction>
</comment>
<keyword evidence="5 13" id="KW-0347">Helicase</keyword>
<keyword evidence="4 13" id="KW-0378">Hydrolase</keyword>
<dbReference type="InterPro" id="IPR014152">
    <property type="entry name" value="AddA"/>
</dbReference>
<evidence type="ECO:0000256" key="15">
    <source>
        <dbReference type="SAM" id="Coils"/>
    </source>
</evidence>
<evidence type="ECO:0000256" key="9">
    <source>
        <dbReference type="ARBA" id="ARBA00023204"/>
    </source>
</evidence>
<gene>
    <name evidence="13 18" type="primary">addA</name>
    <name evidence="18" type="ORF">NSA47_11970</name>
</gene>
<dbReference type="GO" id="GO:0005524">
    <property type="term" value="F:ATP binding"/>
    <property type="evidence" value="ECO:0007669"/>
    <property type="project" value="UniProtKB-UniRule"/>
</dbReference>
<evidence type="ECO:0000259" key="17">
    <source>
        <dbReference type="PROSITE" id="PS51217"/>
    </source>
</evidence>
<comment type="caution">
    <text evidence="18">The sequence shown here is derived from an EMBL/GenBank/DDBJ whole genome shotgun (WGS) entry which is preliminary data.</text>
</comment>
<evidence type="ECO:0000256" key="8">
    <source>
        <dbReference type="ARBA" id="ARBA00023125"/>
    </source>
</evidence>
<dbReference type="PANTHER" id="PTHR11070:SF48">
    <property type="entry name" value="ATP-DEPENDENT HELICASE_NUCLEASE SUBUNIT A"/>
    <property type="match status" value="1"/>
</dbReference>
<keyword evidence="19" id="KW-1185">Reference proteome</keyword>
<comment type="cofactor">
    <cofactor evidence="13">
        <name>Mg(2+)</name>
        <dbReference type="ChEBI" id="CHEBI:18420"/>
    </cofactor>
</comment>
<dbReference type="PROSITE" id="PS51217">
    <property type="entry name" value="UVRD_HELICASE_CTER"/>
    <property type="match status" value="1"/>
</dbReference>
<dbReference type="PANTHER" id="PTHR11070">
    <property type="entry name" value="UVRD / RECB / PCRA DNA HELICASE FAMILY MEMBER"/>
    <property type="match status" value="1"/>
</dbReference>
<organism evidence="18 19">
    <name type="scientific">Irregularibacter muris</name>
    <dbReference type="NCBI Taxonomy" id="1796619"/>
    <lineage>
        <taxon>Bacteria</taxon>
        <taxon>Bacillati</taxon>
        <taxon>Bacillota</taxon>
        <taxon>Clostridia</taxon>
        <taxon>Eubacteriales</taxon>
        <taxon>Eubacteriaceae</taxon>
        <taxon>Irregularibacter</taxon>
    </lineage>
</organism>
<dbReference type="AlphaFoldDB" id="A0AAE3HJ79"/>
<keyword evidence="10 13" id="KW-0413">Isomerase</keyword>
<dbReference type="GO" id="GO:0008408">
    <property type="term" value="F:3'-5' exonuclease activity"/>
    <property type="evidence" value="ECO:0007669"/>
    <property type="project" value="UniProtKB-UniRule"/>
</dbReference>
<dbReference type="EMBL" id="JANKAS010000012">
    <property type="protein sequence ID" value="MCR1899693.1"/>
    <property type="molecule type" value="Genomic_DNA"/>
</dbReference>
<dbReference type="HAMAP" id="MF_01451">
    <property type="entry name" value="AddA"/>
    <property type="match status" value="1"/>
</dbReference>
<comment type="subunit">
    <text evidence="13">Heterodimer of AddA and AddB/RexB.</text>
</comment>
<dbReference type="Gene3D" id="3.90.320.10">
    <property type="match status" value="1"/>
</dbReference>
<dbReference type="CDD" id="cd17932">
    <property type="entry name" value="DEXQc_UvrD"/>
    <property type="match status" value="1"/>
</dbReference>
<dbReference type="Proteomes" id="UP001205748">
    <property type="component" value="Unassembled WGS sequence"/>
</dbReference>
<evidence type="ECO:0000256" key="6">
    <source>
        <dbReference type="ARBA" id="ARBA00022839"/>
    </source>
</evidence>
<evidence type="ECO:0000256" key="7">
    <source>
        <dbReference type="ARBA" id="ARBA00022840"/>
    </source>
</evidence>
<dbReference type="GO" id="GO:0003690">
    <property type="term" value="F:double-stranded DNA binding"/>
    <property type="evidence" value="ECO:0007669"/>
    <property type="project" value="UniProtKB-UniRule"/>
</dbReference>
<evidence type="ECO:0000256" key="1">
    <source>
        <dbReference type="ARBA" id="ARBA00022722"/>
    </source>
</evidence>
<dbReference type="SUPFAM" id="SSF52980">
    <property type="entry name" value="Restriction endonuclease-like"/>
    <property type="match status" value="1"/>
</dbReference>
<dbReference type="InterPro" id="IPR027417">
    <property type="entry name" value="P-loop_NTPase"/>
</dbReference>
<evidence type="ECO:0000256" key="5">
    <source>
        <dbReference type="ARBA" id="ARBA00022806"/>
    </source>
</evidence>
<feature type="coiled-coil region" evidence="15">
    <location>
        <begin position="259"/>
        <end position="304"/>
    </location>
</feature>
<evidence type="ECO:0000313" key="19">
    <source>
        <dbReference type="Proteomes" id="UP001205748"/>
    </source>
</evidence>
<proteinExistence type="inferred from homology"/>
<keyword evidence="6 13" id="KW-0269">Exonuclease</keyword>
<keyword evidence="3 13" id="KW-0227">DNA damage</keyword>
<comment type="similarity">
    <text evidence="13">Belongs to the helicase family. AddA subfamily.</text>
</comment>
<sequence>MVQWTDSQQLAIDSRNKNLLVSAAAGSGKTAVLVERIIQLLVKDEVNIDGFLIVTFTNAAAGEMRERINKALFEAIEKGLGKESHLRRQIQLLDRASISTLHSFCIEIVRKNFHLIDIDPIFRIGDEVETKLLKMEVLEEIFETEYEKASPDFLALVEMYGGNRDDQGLKELVLGLDNFIQSKPYPEEWLREKIQDFSQGEEGFYHSPWYKNLLAQLKIELSGAQKLFLEAKDIAQRPGGPEGYGPMIENDLLLVEDLLEKLEEDLDSLYRGLLSVKHQRLGRVKDVEEDLKETCKNLRNEGKEIIKSITDKLLVKSPKEFVDELMELHPHIESLCQLTLSFGEGYALKKQEKGILDFNDLEHYALKILENPEAAREYREKFNYIFVDEYQDSNLIQETIVNKIKRENNVFLVGDVKQSIYRFRLADPSIFIGKYESFLDTEEGVNRRIDLSKNFRSRKEIIEGVNFIFRHLMSKELGEIDYDDRASLYLGSNFEDIEEPQIELNLIERNEGALPEDLEDQEDIENMNHIEIEGHWVAKRIQKLLEKEIYDAKQGGYRRIQYRDIVVLLRTTKNWAQIFMETFIAQGIPAYADVHSGYFETLEVNVFMNLLKIIDNKRQDIPLLSVLRSPIFNFTAHELIKIRGNSTEVTFYEAIEEYIENNQDNLQEKLIKVLDKLAQWKEQARYIPIEEFLWKILIDTGYYYYIGAMPGGMQRQANIRVLMDRAQQFQKTSMKGLFHFISFVDQLKSSSGDMGTAKILGENDNVVRMMSIHKSKGLEFPVVILAGMGKNFNLQDTNKPILFHKDLGLGPNYINYESRIYHESIAKIAMKNRMKMENLSEEMRILYVALTRPKDKLIMVGSLRNLPDRIAKWGRTMDTLSFSRAKNLLDWIGPVVLRHAQGESLREMGGIHWGEEKYIEDPSQWEINCYHPQDIVAEERQKQQDKKQLLNQLQNFSLDERDGDIDPSNIFQRLDWSYQNEMASKLPSKLSVTDVKNSRESKRTEALGVNIPMMTARPTFMEGTKVLTGQEKGVAMHFVLQHLDLHAVESKEQIKLQIQSMVSRELIRESEVQAVDIDKLLRFFHSSLGRRMLASSRVEREVAFNLVKDAKEVLENIEGIQTCQEEILIQGVIDCYFQEEDELVLIDYKTDFYPNQQVKEKIIRNYSPQIQLYKEALEKIHGKKVKECYLYLFYGEEAVSR</sequence>
<evidence type="ECO:0000256" key="4">
    <source>
        <dbReference type="ARBA" id="ARBA00022801"/>
    </source>
</evidence>
<reference evidence="18" key="1">
    <citation type="submission" date="2022-07" db="EMBL/GenBank/DDBJ databases">
        <title>Enhanced cultured diversity of the mouse gut microbiota enables custom-made synthetic communities.</title>
        <authorList>
            <person name="Afrizal A."/>
        </authorList>
    </citation>
    <scope>NUCLEOTIDE SEQUENCE</scope>
    <source>
        <strain evidence="18">DSM 28593</strain>
    </source>
</reference>
<dbReference type="InterPro" id="IPR000212">
    <property type="entry name" value="DNA_helicase_UvrD/REP"/>
</dbReference>
<dbReference type="InterPro" id="IPR038726">
    <property type="entry name" value="PDDEXK_AddAB-type"/>
</dbReference>
<accession>A0AAE3HJ79</accession>
<evidence type="ECO:0000256" key="10">
    <source>
        <dbReference type="ARBA" id="ARBA00023235"/>
    </source>
</evidence>
<dbReference type="Pfam" id="PF00580">
    <property type="entry name" value="UvrD-helicase"/>
    <property type="match status" value="1"/>
</dbReference>
<dbReference type="InterPro" id="IPR011335">
    <property type="entry name" value="Restrct_endonuc-II-like"/>
</dbReference>
<dbReference type="Pfam" id="PF12705">
    <property type="entry name" value="PDDEXK_1"/>
    <property type="match status" value="1"/>
</dbReference>
<feature type="domain" description="UvrD-like helicase ATP-binding" evidence="16">
    <location>
        <begin position="2"/>
        <end position="458"/>
    </location>
</feature>
<keyword evidence="1 13" id="KW-0540">Nuclease</keyword>
<comment type="catalytic activity">
    <reaction evidence="12 13">
        <text>ATP + H2O = ADP + phosphate + H(+)</text>
        <dbReference type="Rhea" id="RHEA:13065"/>
        <dbReference type="ChEBI" id="CHEBI:15377"/>
        <dbReference type="ChEBI" id="CHEBI:15378"/>
        <dbReference type="ChEBI" id="CHEBI:30616"/>
        <dbReference type="ChEBI" id="CHEBI:43474"/>
        <dbReference type="ChEBI" id="CHEBI:456216"/>
        <dbReference type="EC" id="5.6.2.4"/>
    </reaction>
</comment>
<dbReference type="InterPro" id="IPR014017">
    <property type="entry name" value="DNA_helicase_UvrD-like_C"/>
</dbReference>
<dbReference type="InterPro" id="IPR014016">
    <property type="entry name" value="UvrD-like_ATP-bd"/>
</dbReference>
<dbReference type="GO" id="GO:0000724">
    <property type="term" value="P:double-strand break repair via homologous recombination"/>
    <property type="evidence" value="ECO:0007669"/>
    <property type="project" value="UniProtKB-UniRule"/>
</dbReference>
<dbReference type="NCBIfam" id="TIGR02785">
    <property type="entry name" value="addA_Gpos"/>
    <property type="match status" value="1"/>
</dbReference>
<evidence type="ECO:0000313" key="18">
    <source>
        <dbReference type="EMBL" id="MCR1899693.1"/>
    </source>
</evidence>
<dbReference type="InterPro" id="IPR011604">
    <property type="entry name" value="PDDEXK-like_dom_sf"/>
</dbReference>
<evidence type="ECO:0000259" key="16">
    <source>
        <dbReference type="PROSITE" id="PS51198"/>
    </source>
</evidence>
<evidence type="ECO:0000256" key="2">
    <source>
        <dbReference type="ARBA" id="ARBA00022741"/>
    </source>
</evidence>
<keyword evidence="15" id="KW-0175">Coiled coil</keyword>
<dbReference type="GO" id="GO:0043138">
    <property type="term" value="F:3'-5' DNA helicase activity"/>
    <property type="evidence" value="ECO:0007669"/>
    <property type="project" value="UniProtKB-UniRule"/>
</dbReference>
<dbReference type="PROSITE" id="PS51198">
    <property type="entry name" value="UVRD_HELICASE_ATP_BIND"/>
    <property type="match status" value="1"/>
</dbReference>
<dbReference type="SUPFAM" id="SSF52540">
    <property type="entry name" value="P-loop containing nucleoside triphosphate hydrolases"/>
    <property type="match status" value="1"/>
</dbReference>
<evidence type="ECO:0000256" key="12">
    <source>
        <dbReference type="ARBA" id="ARBA00048988"/>
    </source>
</evidence>
<evidence type="ECO:0000256" key="14">
    <source>
        <dbReference type="PROSITE-ProRule" id="PRU00560"/>
    </source>
</evidence>
<dbReference type="Pfam" id="PF13361">
    <property type="entry name" value="UvrD_C"/>
    <property type="match status" value="1"/>
</dbReference>
<keyword evidence="8 13" id="KW-0238">DNA-binding</keyword>
<name>A0AAE3HJ79_9FIRM</name>
<dbReference type="GO" id="GO:0033202">
    <property type="term" value="C:DNA helicase complex"/>
    <property type="evidence" value="ECO:0007669"/>
    <property type="project" value="TreeGrafter"/>
</dbReference>
<dbReference type="Gene3D" id="3.40.50.300">
    <property type="entry name" value="P-loop containing nucleotide triphosphate hydrolases"/>
    <property type="match status" value="4"/>
</dbReference>
<feature type="domain" description="UvrD-like helicase C-terminal" evidence="17">
    <location>
        <begin position="485"/>
        <end position="777"/>
    </location>
</feature>
<keyword evidence="2 13" id="KW-0547">Nucleotide-binding</keyword>